<protein>
    <submittedName>
        <fullName evidence="2">Uncharacterized protein</fullName>
    </submittedName>
</protein>
<gene>
    <name evidence="2" type="ORF">F2Q70_00037352</name>
</gene>
<accession>A0A8S9JQQ3</accession>
<reference evidence="2" key="1">
    <citation type="submission" date="2019-12" db="EMBL/GenBank/DDBJ databases">
        <title>Genome sequencing and annotation of Brassica cretica.</title>
        <authorList>
            <person name="Studholme D.J."/>
            <person name="Sarris P.F."/>
        </authorList>
    </citation>
    <scope>NUCLEOTIDE SEQUENCE</scope>
    <source>
        <strain evidence="2">PFS-102/07</strain>
        <tissue evidence="2">Leaf</tissue>
    </source>
</reference>
<dbReference type="EMBL" id="QGKY02000246">
    <property type="protein sequence ID" value="KAF2584038.1"/>
    <property type="molecule type" value="Genomic_DNA"/>
</dbReference>
<evidence type="ECO:0000256" key="1">
    <source>
        <dbReference type="SAM" id="MobiDB-lite"/>
    </source>
</evidence>
<name>A0A8S9JQQ3_BRACR</name>
<proteinExistence type="predicted"/>
<feature type="region of interest" description="Disordered" evidence="1">
    <location>
        <begin position="31"/>
        <end position="50"/>
    </location>
</feature>
<feature type="compositionally biased region" description="Basic and acidic residues" evidence="1">
    <location>
        <begin position="38"/>
        <end position="50"/>
    </location>
</feature>
<organism evidence="2">
    <name type="scientific">Brassica cretica</name>
    <name type="common">Mustard</name>
    <dbReference type="NCBI Taxonomy" id="69181"/>
    <lineage>
        <taxon>Eukaryota</taxon>
        <taxon>Viridiplantae</taxon>
        <taxon>Streptophyta</taxon>
        <taxon>Embryophyta</taxon>
        <taxon>Tracheophyta</taxon>
        <taxon>Spermatophyta</taxon>
        <taxon>Magnoliopsida</taxon>
        <taxon>eudicotyledons</taxon>
        <taxon>Gunneridae</taxon>
        <taxon>Pentapetalae</taxon>
        <taxon>rosids</taxon>
        <taxon>malvids</taxon>
        <taxon>Brassicales</taxon>
        <taxon>Brassicaceae</taxon>
        <taxon>Brassiceae</taxon>
        <taxon>Brassica</taxon>
    </lineage>
</organism>
<dbReference type="AlphaFoldDB" id="A0A8S9JQQ3"/>
<evidence type="ECO:0000313" key="2">
    <source>
        <dbReference type="EMBL" id="KAF2584038.1"/>
    </source>
</evidence>
<comment type="caution">
    <text evidence="2">The sequence shown here is derived from an EMBL/GenBank/DDBJ whole genome shotgun (WGS) entry which is preliminary data.</text>
</comment>
<sequence length="50" mass="5486">MLQEEEESPTICGDGLTKIGSVEKITWGNVLNSGGGEGFRRTSCREKTRQ</sequence>